<evidence type="ECO:0000313" key="3">
    <source>
        <dbReference type="Proteomes" id="UP000269945"/>
    </source>
</evidence>
<name>A0A9X9Q428_GULGU</name>
<evidence type="ECO:0000256" key="1">
    <source>
        <dbReference type="SAM" id="MobiDB-lite"/>
    </source>
</evidence>
<evidence type="ECO:0000313" key="2">
    <source>
        <dbReference type="EMBL" id="VCX05451.1"/>
    </source>
</evidence>
<proteinExistence type="predicted"/>
<organism evidence="2 3">
    <name type="scientific">Gulo gulo</name>
    <name type="common">Wolverine</name>
    <name type="synonym">Gluton</name>
    <dbReference type="NCBI Taxonomy" id="48420"/>
    <lineage>
        <taxon>Eukaryota</taxon>
        <taxon>Metazoa</taxon>
        <taxon>Chordata</taxon>
        <taxon>Craniata</taxon>
        <taxon>Vertebrata</taxon>
        <taxon>Euteleostomi</taxon>
        <taxon>Mammalia</taxon>
        <taxon>Eutheria</taxon>
        <taxon>Laurasiatheria</taxon>
        <taxon>Carnivora</taxon>
        <taxon>Caniformia</taxon>
        <taxon>Musteloidea</taxon>
        <taxon>Mustelidae</taxon>
        <taxon>Guloninae</taxon>
        <taxon>Gulo</taxon>
    </lineage>
</organism>
<accession>A0A9X9Q428</accession>
<protein>
    <submittedName>
        <fullName evidence="2">Uncharacterized protein</fullName>
    </submittedName>
</protein>
<feature type="compositionally biased region" description="Polar residues" evidence="1">
    <location>
        <begin position="43"/>
        <end position="52"/>
    </location>
</feature>
<feature type="non-terminal residue" evidence="2">
    <location>
        <position position="1"/>
    </location>
</feature>
<gene>
    <name evidence="2" type="ORF">BN2614_LOCUS1</name>
</gene>
<keyword evidence="3" id="KW-1185">Reference proteome</keyword>
<feature type="region of interest" description="Disordered" evidence="1">
    <location>
        <begin position="1"/>
        <end position="52"/>
    </location>
</feature>
<dbReference type="AlphaFoldDB" id="A0A9X9Q428"/>
<dbReference type="EMBL" id="CYRY02031382">
    <property type="protein sequence ID" value="VCX05451.1"/>
    <property type="molecule type" value="Genomic_DNA"/>
</dbReference>
<sequence>VGSRPHQHQASKSYNERSSGVRWWEKGIISPTQQLRNEELPGNQHNGSFARA</sequence>
<comment type="caution">
    <text evidence="2">The sequence shown here is derived from an EMBL/GenBank/DDBJ whole genome shotgun (WGS) entry which is preliminary data.</text>
</comment>
<reference evidence="2 3" key="1">
    <citation type="submission" date="2018-10" db="EMBL/GenBank/DDBJ databases">
        <authorList>
            <person name="Ekblom R."/>
            <person name="Jareborg N."/>
        </authorList>
    </citation>
    <scope>NUCLEOTIDE SEQUENCE [LARGE SCALE GENOMIC DNA]</scope>
    <source>
        <tissue evidence="2">Muscle</tissue>
    </source>
</reference>
<dbReference type="Proteomes" id="UP000269945">
    <property type="component" value="Unassembled WGS sequence"/>
</dbReference>